<organism evidence="1 2">
    <name type="scientific">Luteibacter sahnii</name>
    <dbReference type="NCBI Taxonomy" id="3021977"/>
    <lineage>
        <taxon>Bacteria</taxon>
        <taxon>Pseudomonadati</taxon>
        <taxon>Pseudomonadota</taxon>
        <taxon>Gammaproteobacteria</taxon>
        <taxon>Lysobacterales</taxon>
        <taxon>Rhodanobacteraceae</taxon>
        <taxon>Luteibacter</taxon>
    </lineage>
</organism>
<dbReference type="EMBL" id="JARJJS010000001">
    <property type="protein sequence ID" value="MDF4024041.1"/>
    <property type="molecule type" value="Genomic_DNA"/>
</dbReference>
<comment type="caution">
    <text evidence="1">The sequence shown here is derived from an EMBL/GenBank/DDBJ whole genome shotgun (WGS) entry which is preliminary data.</text>
</comment>
<sequence>MDALLVLDPPIRGDEKLGEGPERTVLILVREACGSLREASANRRVVPCAHRGGVAGDPFGYVKLEPRGFTVVNGGGSRERWSDEFTFIYAADHDDWFVDKVSRQVSDSETGLEKRIELSPEELGRIAFEDFDPEKVPEVTLP</sequence>
<evidence type="ECO:0000313" key="2">
    <source>
        <dbReference type="Proteomes" id="UP001528850"/>
    </source>
</evidence>
<accession>A0ABT6B7I6</accession>
<evidence type="ECO:0000313" key="1">
    <source>
        <dbReference type="EMBL" id="MDF4024041.1"/>
    </source>
</evidence>
<gene>
    <name evidence="1" type="ORF">P3W24_03505</name>
</gene>
<proteinExistence type="predicted"/>
<protein>
    <submittedName>
        <fullName evidence="1">Uncharacterized protein</fullName>
    </submittedName>
</protein>
<name>A0ABT6B7I6_9GAMM</name>
<dbReference type="Proteomes" id="UP001528850">
    <property type="component" value="Unassembled WGS sequence"/>
</dbReference>
<keyword evidence="2" id="KW-1185">Reference proteome</keyword>
<reference evidence="1 2" key="1">
    <citation type="journal article" date="2024" name="Curr. Microbiol.">
        <title>Luteibacter sahnii sp. nov., A Novel Yellow-Colored Xanthomonadin Pigment Producing Probiotic Bacterium from Healthy Rice Seed Microbiome.</title>
        <authorList>
            <person name="Jaiswal G."/>
            <person name="Rana R."/>
            <person name="Nayak P.K."/>
            <person name="Chouhan R."/>
            <person name="Gandhi S.G."/>
            <person name="Patel H.K."/>
            <person name="Patil P.B."/>
        </authorList>
    </citation>
    <scope>NUCLEOTIDE SEQUENCE [LARGE SCALE GENOMIC DNA]</scope>
    <source>
        <strain evidence="1 2">PPL201</strain>
    </source>
</reference>